<name>A0ABT8EVD3_9ACTN</name>
<dbReference type="EMBL" id="JAUHJR010000003">
    <property type="protein sequence ID" value="MDN4161841.1"/>
    <property type="molecule type" value="Genomic_DNA"/>
</dbReference>
<protein>
    <submittedName>
        <fullName evidence="1">Uncharacterized protein</fullName>
    </submittedName>
</protein>
<proteinExistence type="predicted"/>
<evidence type="ECO:0000313" key="1">
    <source>
        <dbReference type="EMBL" id="MDN4161841.1"/>
    </source>
</evidence>
<sequence length="66" mass="7481">MDECRDGWAYLGAAEGRGDTEQLWRAEDGSWRWVTSMPSTLCPVDLQEVGAPRWVVALLAYRDYAC</sequence>
<evidence type="ECO:0000313" key="2">
    <source>
        <dbReference type="Proteomes" id="UP001168537"/>
    </source>
</evidence>
<reference evidence="1" key="1">
    <citation type="submission" date="2023-06" db="EMBL/GenBank/DDBJ databases">
        <title>Draft genome sequence of Nocardioides sp. SOB72.</title>
        <authorList>
            <person name="Zhang G."/>
        </authorList>
    </citation>
    <scope>NUCLEOTIDE SEQUENCE</scope>
    <source>
        <strain evidence="1">SOB72</strain>
    </source>
</reference>
<dbReference type="Proteomes" id="UP001168537">
    <property type="component" value="Unassembled WGS sequence"/>
</dbReference>
<comment type="caution">
    <text evidence="1">The sequence shown here is derived from an EMBL/GenBank/DDBJ whole genome shotgun (WGS) entry which is preliminary data.</text>
</comment>
<accession>A0ABT8EVD3</accession>
<organism evidence="1 2">
    <name type="scientific">Nocardioides abyssi</name>
    <dbReference type="NCBI Taxonomy" id="3058370"/>
    <lineage>
        <taxon>Bacteria</taxon>
        <taxon>Bacillati</taxon>
        <taxon>Actinomycetota</taxon>
        <taxon>Actinomycetes</taxon>
        <taxon>Propionibacteriales</taxon>
        <taxon>Nocardioidaceae</taxon>
        <taxon>Nocardioides</taxon>
    </lineage>
</organism>
<gene>
    <name evidence="1" type="ORF">QWY29_10805</name>
</gene>
<dbReference type="RefSeq" id="WP_300960764.1">
    <property type="nucleotide sequence ID" value="NZ_JAUHJR010000003.1"/>
</dbReference>
<keyword evidence="2" id="KW-1185">Reference proteome</keyword>